<proteinExistence type="predicted"/>
<comment type="caution">
    <text evidence="1">The sequence shown here is derived from an EMBL/GenBank/DDBJ whole genome shotgun (WGS) entry which is preliminary data.</text>
</comment>
<organism evidence="1 2">
    <name type="scientific">Elysia crispata</name>
    <name type="common">lettuce slug</name>
    <dbReference type="NCBI Taxonomy" id="231223"/>
    <lineage>
        <taxon>Eukaryota</taxon>
        <taxon>Metazoa</taxon>
        <taxon>Spiralia</taxon>
        <taxon>Lophotrochozoa</taxon>
        <taxon>Mollusca</taxon>
        <taxon>Gastropoda</taxon>
        <taxon>Heterobranchia</taxon>
        <taxon>Euthyneura</taxon>
        <taxon>Panpulmonata</taxon>
        <taxon>Sacoglossa</taxon>
        <taxon>Placobranchoidea</taxon>
        <taxon>Plakobranchidae</taxon>
        <taxon>Elysia</taxon>
    </lineage>
</organism>
<dbReference type="Proteomes" id="UP001283361">
    <property type="component" value="Unassembled WGS sequence"/>
</dbReference>
<protein>
    <submittedName>
        <fullName evidence="1">Uncharacterized protein</fullName>
    </submittedName>
</protein>
<reference evidence="1" key="1">
    <citation type="journal article" date="2023" name="G3 (Bethesda)">
        <title>A reference genome for the long-term kleptoplast-retaining sea slug Elysia crispata morphotype clarki.</title>
        <authorList>
            <person name="Eastman K.E."/>
            <person name="Pendleton A.L."/>
            <person name="Shaikh M.A."/>
            <person name="Suttiyut T."/>
            <person name="Ogas R."/>
            <person name="Tomko P."/>
            <person name="Gavelis G."/>
            <person name="Widhalm J.R."/>
            <person name="Wisecaver J.H."/>
        </authorList>
    </citation>
    <scope>NUCLEOTIDE SEQUENCE</scope>
    <source>
        <strain evidence="1">ECLA1</strain>
    </source>
</reference>
<keyword evidence="2" id="KW-1185">Reference proteome</keyword>
<name>A0AAE0ZRD7_9GAST</name>
<dbReference type="AlphaFoldDB" id="A0AAE0ZRD7"/>
<accession>A0AAE0ZRD7</accession>
<evidence type="ECO:0000313" key="2">
    <source>
        <dbReference type="Proteomes" id="UP001283361"/>
    </source>
</evidence>
<gene>
    <name evidence="1" type="ORF">RRG08_030137</name>
</gene>
<dbReference type="EMBL" id="JAWDGP010003469">
    <property type="protein sequence ID" value="KAK3774055.1"/>
    <property type="molecule type" value="Genomic_DNA"/>
</dbReference>
<sequence>MDIAVPLVTCDPATLKWYASSMIFEKNLWPELAYYLTVLRISGKKVWVSAITRDQVFSHSSFIARLLSEGKTDMKHVTDPVPSTLYPEICAGNTSRAFRDKLMRLLNVMPIF</sequence>
<evidence type="ECO:0000313" key="1">
    <source>
        <dbReference type="EMBL" id="KAK3774055.1"/>
    </source>
</evidence>